<feature type="transmembrane region" description="Helical" evidence="1">
    <location>
        <begin position="12"/>
        <end position="34"/>
    </location>
</feature>
<protein>
    <submittedName>
        <fullName evidence="2">Uncharacterized protein</fullName>
    </submittedName>
</protein>
<accession>A0ABP1FF38</accession>
<keyword evidence="1" id="KW-0812">Transmembrane</keyword>
<reference evidence="2 3" key="1">
    <citation type="submission" date="2024-05" db="EMBL/GenBank/DDBJ databases">
        <authorList>
            <person name="Duchaud E."/>
        </authorList>
    </citation>
    <scope>NUCLEOTIDE SEQUENCE [LARGE SCALE GENOMIC DNA]</scope>
    <source>
        <strain evidence="2">Ena-SAMPLE-TAB-13-05-2024-13:56:06:370-140305</strain>
    </source>
</reference>
<keyword evidence="1" id="KW-0472">Membrane</keyword>
<proteinExistence type="predicted"/>
<keyword evidence="1" id="KW-1133">Transmembrane helix</keyword>
<dbReference type="EMBL" id="CAXJRC010000033">
    <property type="protein sequence ID" value="CAL2107184.1"/>
    <property type="molecule type" value="Genomic_DNA"/>
</dbReference>
<name>A0ABP1FF38_9FLAO</name>
<dbReference type="Proteomes" id="UP001497602">
    <property type="component" value="Unassembled WGS sequence"/>
</dbReference>
<evidence type="ECO:0000313" key="2">
    <source>
        <dbReference type="EMBL" id="CAL2107184.1"/>
    </source>
</evidence>
<sequence>MRVYRIFEMLTIQIIIISSLYVISELGLGIKLIIIQQKT</sequence>
<gene>
    <name evidence="2" type="ORF">T190115A13A_30030</name>
</gene>
<comment type="caution">
    <text evidence="2">The sequence shown here is derived from an EMBL/GenBank/DDBJ whole genome shotgun (WGS) entry which is preliminary data.</text>
</comment>
<evidence type="ECO:0000313" key="3">
    <source>
        <dbReference type="Proteomes" id="UP001497602"/>
    </source>
</evidence>
<keyword evidence="3" id="KW-1185">Reference proteome</keyword>
<evidence type="ECO:0000256" key="1">
    <source>
        <dbReference type="SAM" id="Phobius"/>
    </source>
</evidence>
<organism evidence="2 3">
    <name type="scientific">Tenacibaculum vairaonense</name>
    <dbReference type="NCBI Taxonomy" id="3137860"/>
    <lineage>
        <taxon>Bacteria</taxon>
        <taxon>Pseudomonadati</taxon>
        <taxon>Bacteroidota</taxon>
        <taxon>Flavobacteriia</taxon>
        <taxon>Flavobacteriales</taxon>
        <taxon>Flavobacteriaceae</taxon>
        <taxon>Tenacibaculum</taxon>
    </lineage>
</organism>